<dbReference type="Proteomes" id="UP001372834">
    <property type="component" value="Unassembled WGS sequence"/>
</dbReference>
<dbReference type="AlphaFoldDB" id="A0AAN8P7C8"/>
<dbReference type="EMBL" id="JAWJWE010000040">
    <property type="protein sequence ID" value="KAK6619612.1"/>
    <property type="molecule type" value="Genomic_DNA"/>
</dbReference>
<comment type="caution">
    <text evidence="1">The sequence shown here is derived from an EMBL/GenBank/DDBJ whole genome shotgun (WGS) entry which is preliminary data.</text>
</comment>
<protein>
    <submittedName>
        <fullName evidence="1">Uncharacterized protein</fullName>
    </submittedName>
</protein>
<evidence type="ECO:0000313" key="2">
    <source>
        <dbReference type="Proteomes" id="UP001372834"/>
    </source>
</evidence>
<gene>
    <name evidence="1" type="ORF">RUM43_012369</name>
</gene>
<sequence length="86" mass="9784">MNERNEANDFKQFKELMMTLKKEKKKLKRTNFRRGPNGFPLDVKGASIKEEGVNFNRPPFFSDCVNTPANHEFSVGTVGTNQCCLG</sequence>
<accession>A0AAN8P7C8</accession>
<proteinExistence type="predicted"/>
<reference evidence="1 2" key="1">
    <citation type="submission" date="2023-10" db="EMBL/GenBank/DDBJ databases">
        <title>Genomes of two closely related lineages of the louse Polyplax serrata with different host specificities.</title>
        <authorList>
            <person name="Martinu J."/>
            <person name="Tarabai H."/>
            <person name="Stefka J."/>
            <person name="Hypsa V."/>
        </authorList>
    </citation>
    <scope>NUCLEOTIDE SEQUENCE [LARGE SCALE GENOMIC DNA]</scope>
    <source>
        <strain evidence="1">HR10_N</strain>
    </source>
</reference>
<evidence type="ECO:0000313" key="1">
    <source>
        <dbReference type="EMBL" id="KAK6619612.1"/>
    </source>
</evidence>
<name>A0AAN8P7C8_POLSC</name>
<organism evidence="1 2">
    <name type="scientific">Polyplax serrata</name>
    <name type="common">Common mouse louse</name>
    <dbReference type="NCBI Taxonomy" id="468196"/>
    <lineage>
        <taxon>Eukaryota</taxon>
        <taxon>Metazoa</taxon>
        <taxon>Ecdysozoa</taxon>
        <taxon>Arthropoda</taxon>
        <taxon>Hexapoda</taxon>
        <taxon>Insecta</taxon>
        <taxon>Pterygota</taxon>
        <taxon>Neoptera</taxon>
        <taxon>Paraneoptera</taxon>
        <taxon>Psocodea</taxon>
        <taxon>Troctomorpha</taxon>
        <taxon>Phthiraptera</taxon>
        <taxon>Anoplura</taxon>
        <taxon>Polyplacidae</taxon>
        <taxon>Polyplax</taxon>
    </lineage>
</organism>